<feature type="chain" id="PRO_5045562008" evidence="1">
    <location>
        <begin position="19"/>
        <end position="135"/>
    </location>
</feature>
<gene>
    <name evidence="2" type="ORF">JNB61_03600</name>
</gene>
<evidence type="ECO:0000256" key="1">
    <source>
        <dbReference type="SAM" id="SignalP"/>
    </source>
</evidence>
<organism evidence="2 3">
    <name type="scientific">Microbacterium ureisolvens</name>
    <dbReference type="NCBI Taxonomy" id="2781186"/>
    <lineage>
        <taxon>Bacteria</taxon>
        <taxon>Bacillati</taxon>
        <taxon>Actinomycetota</taxon>
        <taxon>Actinomycetes</taxon>
        <taxon>Micrococcales</taxon>
        <taxon>Microbacteriaceae</taxon>
        <taxon>Microbacterium</taxon>
    </lineage>
</organism>
<dbReference type="Proteomes" id="UP000777440">
    <property type="component" value="Unassembled WGS sequence"/>
</dbReference>
<evidence type="ECO:0000313" key="3">
    <source>
        <dbReference type="Proteomes" id="UP000777440"/>
    </source>
</evidence>
<protein>
    <submittedName>
        <fullName evidence="2">Uncharacterized protein</fullName>
    </submittedName>
</protein>
<keyword evidence="3" id="KW-1185">Reference proteome</keyword>
<reference evidence="2 3" key="1">
    <citation type="journal article" date="2021" name="MBio">
        <title>Poor Competitiveness of Bradyrhizobium in Pigeon Pea Root Colonization in Indian Soils.</title>
        <authorList>
            <person name="Chalasani D."/>
            <person name="Basu A."/>
            <person name="Pullabhotla S.V.S.R.N."/>
            <person name="Jorrin B."/>
            <person name="Neal A.L."/>
            <person name="Poole P.S."/>
            <person name="Podile A.R."/>
            <person name="Tkacz A."/>
        </authorList>
    </citation>
    <scope>NUCLEOTIDE SEQUENCE [LARGE SCALE GENOMIC DNA]</scope>
    <source>
        <strain evidence="2 3">HU12</strain>
    </source>
</reference>
<proteinExistence type="predicted"/>
<keyword evidence="1" id="KW-0732">Signal</keyword>
<dbReference type="EMBL" id="JAEUAX010000001">
    <property type="protein sequence ID" value="MBW9108846.1"/>
    <property type="molecule type" value="Genomic_DNA"/>
</dbReference>
<comment type="caution">
    <text evidence="2">The sequence shown here is derived from an EMBL/GenBank/DDBJ whole genome shotgun (WGS) entry which is preliminary data.</text>
</comment>
<dbReference type="PROSITE" id="PS51257">
    <property type="entry name" value="PROKAR_LIPOPROTEIN"/>
    <property type="match status" value="1"/>
</dbReference>
<name>A0ABS7HU11_9MICO</name>
<evidence type="ECO:0000313" key="2">
    <source>
        <dbReference type="EMBL" id="MBW9108846.1"/>
    </source>
</evidence>
<accession>A0ABS7HU11</accession>
<feature type="signal peptide" evidence="1">
    <location>
        <begin position="1"/>
        <end position="18"/>
    </location>
</feature>
<sequence>MIRATAAALTGVSLLALSGCVVGPGEPQGGPTPAAFLERAELPSCGSVRLGQGEAVPTEDIACLEEATTAGAELAVTRATTEGDPFTVYYRVLPGGGWEIYTDLTKDTYGEGWWLDECPDALSMSQLGECTNTRL</sequence>
<dbReference type="RefSeq" id="WP_220338742.1">
    <property type="nucleotide sequence ID" value="NZ_JAEUAX010000001.1"/>
</dbReference>